<dbReference type="Proteomes" id="UP001732700">
    <property type="component" value="Chromosome 5A"/>
</dbReference>
<name>A0ACD5XQE3_AVESA</name>
<evidence type="ECO:0000313" key="1">
    <source>
        <dbReference type="EnsemblPlants" id="AVESA.00010b.r2.5AG0834470.1.CDS"/>
    </source>
</evidence>
<reference evidence="1" key="2">
    <citation type="submission" date="2025-09" db="UniProtKB">
        <authorList>
            <consortium name="EnsemblPlants"/>
        </authorList>
    </citation>
    <scope>IDENTIFICATION</scope>
</reference>
<accession>A0ACD5XQE3</accession>
<organism evidence="1 2">
    <name type="scientific">Avena sativa</name>
    <name type="common">Oat</name>
    <dbReference type="NCBI Taxonomy" id="4498"/>
    <lineage>
        <taxon>Eukaryota</taxon>
        <taxon>Viridiplantae</taxon>
        <taxon>Streptophyta</taxon>
        <taxon>Embryophyta</taxon>
        <taxon>Tracheophyta</taxon>
        <taxon>Spermatophyta</taxon>
        <taxon>Magnoliopsida</taxon>
        <taxon>Liliopsida</taxon>
        <taxon>Poales</taxon>
        <taxon>Poaceae</taxon>
        <taxon>BOP clade</taxon>
        <taxon>Pooideae</taxon>
        <taxon>Poodae</taxon>
        <taxon>Poeae</taxon>
        <taxon>Poeae Chloroplast Group 1 (Aveneae type)</taxon>
        <taxon>Aveninae</taxon>
        <taxon>Avena</taxon>
    </lineage>
</organism>
<dbReference type="EnsemblPlants" id="AVESA.00010b.r2.5AG0834470.1">
    <property type="protein sequence ID" value="AVESA.00010b.r2.5AG0834470.1.CDS"/>
    <property type="gene ID" value="AVESA.00010b.r2.5AG0834470"/>
</dbReference>
<proteinExistence type="predicted"/>
<keyword evidence="2" id="KW-1185">Reference proteome</keyword>
<sequence length="272" mass="30092">METKESTVAGRVAVDASGPHARLPPGFRFRPTDEELLVHYLRRRALSSPLPAAVDIPDVRILAHDPSELLPPGCAEERYFFTCKEAKYVKGRRANRATGAGYWKATGKEKQVAVSVPVPRGSDRHHAVVVGMKRSLVFYRGKAPSGMKTDWVMHEYRLAGAGLAPCRRAHPAEGWVLCRVFRKKKGKAADDRTETETDTAAEAPQEDPVHDVQSGGGGVRFIDFFARADDARHPRRAASPLWSSCVTDSSAEHNSSREQETTSTRSSQEMNW</sequence>
<reference evidence="1" key="1">
    <citation type="submission" date="2021-05" db="EMBL/GenBank/DDBJ databases">
        <authorList>
            <person name="Scholz U."/>
            <person name="Mascher M."/>
            <person name="Fiebig A."/>
        </authorList>
    </citation>
    <scope>NUCLEOTIDE SEQUENCE [LARGE SCALE GENOMIC DNA]</scope>
</reference>
<evidence type="ECO:0000313" key="2">
    <source>
        <dbReference type="Proteomes" id="UP001732700"/>
    </source>
</evidence>
<protein>
    <submittedName>
        <fullName evidence="1">Uncharacterized protein</fullName>
    </submittedName>
</protein>